<comment type="caution">
    <text evidence="3">The sequence shown here is derived from an EMBL/GenBank/DDBJ whole genome shotgun (WGS) entry which is preliminary data.</text>
</comment>
<organism evidence="3 4">
    <name type="scientific">Haloferax mucosum ATCC BAA-1512</name>
    <dbReference type="NCBI Taxonomy" id="662479"/>
    <lineage>
        <taxon>Archaea</taxon>
        <taxon>Methanobacteriati</taxon>
        <taxon>Methanobacteriota</taxon>
        <taxon>Stenosarchaea group</taxon>
        <taxon>Halobacteria</taxon>
        <taxon>Halobacteriales</taxon>
        <taxon>Haloferacaceae</taxon>
        <taxon>Haloferax</taxon>
    </lineage>
</organism>
<feature type="compositionally biased region" description="Basic and acidic residues" evidence="1">
    <location>
        <begin position="71"/>
        <end position="81"/>
    </location>
</feature>
<keyword evidence="4" id="KW-1185">Reference proteome</keyword>
<protein>
    <recommendedName>
        <fullName evidence="2">TraC-like domain-containing protein</fullName>
    </recommendedName>
</protein>
<reference evidence="3 4" key="1">
    <citation type="journal article" date="2014" name="PLoS Genet.">
        <title>Phylogenetically driven sequencing of extremely halophilic archaea reveals strategies for static and dynamic osmo-response.</title>
        <authorList>
            <person name="Becker E.A."/>
            <person name="Seitzer P.M."/>
            <person name="Tritt A."/>
            <person name="Larsen D."/>
            <person name="Krusor M."/>
            <person name="Yao A.I."/>
            <person name="Wu D."/>
            <person name="Madern D."/>
            <person name="Eisen J.A."/>
            <person name="Darling A.E."/>
            <person name="Facciotti M.T."/>
        </authorList>
    </citation>
    <scope>NUCLEOTIDE SEQUENCE [LARGE SCALE GENOMIC DNA]</scope>
    <source>
        <strain evidence="3 4">ATCC BAA-1512</strain>
    </source>
</reference>
<evidence type="ECO:0000256" key="1">
    <source>
        <dbReference type="SAM" id="MobiDB-lite"/>
    </source>
</evidence>
<evidence type="ECO:0000313" key="4">
    <source>
        <dbReference type="Proteomes" id="UP000011550"/>
    </source>
</evidence>
<evidence type="ECO:0000259" key="2">
    <source>
        <dbReference type="Pfam" id="PF26593"/>
    </source>
</evidence>
<feature type="compositionally biased region" description="Polar residues" evidence="1">
    <location>
        <begin position="7"/>
        <end position="26"/>
    </location>
</feature>
<feature type="region of interest" description="Disordered" evidence="1">
    <location>
        <begin position="1"/>
        <end position="124"/>
    </location>
</feature>
<proteinExistence type="predicted"/>
<accession>M0IGP4</accession>
<dbReference type="Pfam" id="PF26593">
    <property type="entry name" value="TraC-like"/>
    <property type="match status" value="1"/>
</dbReference>
<gene>
    <name evidence="3" type="ORF">C440_06587</name>
</gene>
<feature type="domain" description="TraC-like" evidence="2">
    <location>
        <begin position="152"/>
        <end position="354"/>
    </location>
</feature>
<dbReference type="RefSeq" id="WP_008319459.1">
    <property type="nucleotide sequence ID" value="NZ_AOLN01000010.1"/>
</dbReference>
<sequence>MTDDSTADTSAPHSEETVSTSTNREQTPADAGSDDTSDEHESKGAFEGVHAVDQNLPGGTEDVDSPTQPKADVEEGLRSEPTDGPSPASDEAQPGDDDSDAFTDAHVGTLEPPQRSDTTEKGSLSIPNYAQDLLDFEFVLEAHDEFLPNSVNGAGMVVTGEDEFVGIAEISPRSWSIHTAEKKTEIIQTYKSAFLATLDFPIQIVSYPTTFDISDHVERLKDVTAAGRTHSTDSQLVTLGRQVYPDWLDRFIKRNDMKQRQFYVVVPISETQINQFRNEDSGLLQAAADAFSPLEPVAEFFHDGTESSVSTQQCLRELDSRLDRVASSLHRLDIRTTRLSDRDAVMSVLYHYYNNEQPVNGSFPTGPYSAESTDAPDTTPQNSR</sequence>
<dbReference type="Proteomes" id="UP000011550">
    <property type="component" value="Unassembled WGS sequence"/>
</dbReference>
<evidence type="ECO:0000313" key="3">
    <source>
        <dbReference type="EMBL" id="ELZ95936.1"/>
    </source>
</evidence>
<dbReference type="OrthoDB" id="241996at2157"/>
<dbReference type="AlphaFoldDB" id="M0IGP4"/>
<name>M0IGP4_9EURY</name>
<dbReference type="InterPro" id="IPR058596">
    <property type="entry name" value="TraC-like_dom"/>
</dbReference>
<feature type="region of interest" description="Disordered" evidence="1">
    <location>
        <begin position="360"/>
        <end position="384"/>
    </location>
</feature>
<feature type="compositionally biased region" description="Polar residues" evidence="1">
    <location>
        <begin position="370"/>
        <end position="384"/>
    </location>
</feature>
<dbReference type="PATRIC" id="fig|662479.7.peg.1330"/>
<dbReference type="STRING" id="662479.C440_06587"/>
<dbReference type="EMBL" id="AOLN01000010">
    <property type="protein sequence ID" value="ELZ95936.1"/>
    <property type="molecule type" value="Genomic_DNA"/>
</dbReference>